<keyword evidence="1 2" id="KW-0238">DNA-binding</keyword>
<accession>A0A0R1LKQ4</accession>
<dbReference type="SUPFAM" id="SSF46689">
    <property type="entry name" value="Homeodomain-like"/>
    <property type="match status" value="1"/>
</dbReference>
<dbReference type="GO" id="GO:0003677">
    <property type="term" value="F:DNA binding"/>
    <property type="evidence" value="ECO:0007669"/>
    <property type="project" value="UniProtKB-UniRule"/>
</dbReference>
<dbReference type="Proteomes" id="UP000051955">
    <property type="component" value="Unassembled WGS sequence"/>
</dbReference>
<organism evidence="4 5">
    <name type="scientific">Levilactobacillus acidifarinae DSM 19394 = JCM 15949</name>
    <dbReference type="NCBI Taxonomy" id="1423715"/>
    <lineage>
        <taxon>Bacteria</taxon>
        <taxon>Bacillati</taxon>
        <taxon>Bacillota</taxon>
        <taxon>Bacilli</taxon>
        <taxon>Lactobacillales</taxon>
        <taxon>Lactobacillaceae</taxon>
        <taxon>Levilactobacillus</taxon>
    </lineage>
</organism>
<dbReference type="PATRIC" id="fig|1423715.3.peg.2698"/>
<name>A0A0R1LKQ4_9LACO</name>
<dbReference type="InterPro" id="IPR001647">
    <property type="entry name" value="HTH_TetR"/>
</dbReference>
<evidence type="ECO:0000313" key="4">
    <source>
        <dbReference type="EMBL" id="KRK96152.1"/>
    </source>
</evidence>
<dbReference type="Pfam" id="PF00440">
    <property type="entry name" value="TetR_N"/>
    <property type="match status" value="1"/>
</dbReference>
<dbReference type="EMBL" id="AZDV01000005">
    <property type="protein sequence ID" value="KRK96152.1"/>
    <property type="molecule type" value="Genomic_DNA"/>
</dbReference>
<gene>
    <name evidence="4" type="ORF">FD25_GL002618</name>
</gene>
<evidence type="ECO:0000313" key="5">
    <source>
        <dbReference type="Proteomes" id="UP000051955"/>
    </source>
</evidence>
<feature type="domain" description="HTH tetR-type" evidence="3">
    <location>
        <begin position="1"/>
        <end position="37"/>
    </location>
</feature>
<comment type="caution">
    <text evidence="2">Lacks conserved residue(s) required for the propagation of feature annotation.</text>
</comment>
<sequence>MVDLAKQAGVSRAKLYIYFKNKDEIVAAVVGRRLQFLQKYPVPTQATATTLVPTILNALLLMGSTTTRFERELLAVYPQQYRTFMHAYETYHRQLVDFYQDAQAHQLLVADLSAEYLLFQSQVSVRGILQGVQTGQLTLDQGERYLREGFTFQLRALLVDSQLAVTPETRAFGRVIIQEYYDTYARTQVK</sequence>
<reference evidence="4 5" key="1">
    <citation type="journal article" date="2015" name="Genome Announc.">
        <title>Expanding the biotechnology potential of lactobacilli through comparative genomics of 213 strains and associated genera.</title>
        <authorList>
            <person name="Sun Z."/>
            <person name="Harris H.M."/>
            <person name="McCann A."/>
            <person name="Guo C."/>
            <person name="Argimon S."/>
            <person name="Zhang W."/>
            <person name="Yang X."/>
            <person name="Jeffery I.B."/>
            <person name="Cooney J.C."/>
            <person name="Kagawa T.F."/>
            <person name="Liu W."/>
            <person name="Song Y."/>
            <person name="Salvetti E."/>
            <person name="Wrobel A."/>
            <person name="Rasinkangas P."/>
            <person name="Parkhill J."/>
            <person name="Rea M.C."/>
            <person name="O'Sullivan O."/>
            <person name="Ritari J."/>
            <person name="Douillard F.P."/>
            <person name="Paul Ross R."/>
            <person name="Yang R."/>
            <person name="Briner A.E."/>
            <person name="Felis G.E."/>
            <person name="de Vos W.M."/>
            <person name="Barrangou R."/>
            <person name="Klaenhammer T.R."/>
            <person name="Caufield P.W."/>
            <person name="Cui Y."/>
            <person name="Zhang H."/>
            <person name="O'Toole P.W."/>
        </authorList>
    </citation>
    <scope>NUCLEOTIDE SEQUENCE [LARGE SCALE GENOMIC DNA]</scope>
    <source>
        <strain evidence="4 5">DSM 19394</strain>
    </source>
</reference>
<keyword evidence="5" id="KW-1185">Reference proteome</keyword>
<dbReference type="PROSITE" id="PS50977">
    <property type="entry name" value="HTH_TETR_2"/>
    <property type="match status" value="1"/>
</dbReference>
<comment type="caution">
    <text evidence="4">The sequence shown here is derived from an EMBL/GenBank/DDBJ whole genome shotgun (WGS) entry which is preliminary data.</text>
</comment>
<evidence type="ECO:0000256" key="2">
    <source>
        <dbReference type="PROSITE-ProRule" id="PRU00335"/>
    </source>
</evidence>
<dbReference type="AlphaFoldDB" id="A0A0R1LKQ4"/>
<protein>
    <recommendedName>
        <fullName evidence="3">HTH tetR-type domain-containing protein</fullName>
    </recommendedName>
</protein>
<proteinExistence type="predicted"/>
<dbReference type="Gene3D" id="1.10.357.10">
    <property type="entry name" value="Tetracycline Repressor, domain 2"/>
    <property type="match status" value="1"/>
</dbReference>
<evidence type="ECO:0000256" key="1">
    <source>
        <dbReference type="ARBA" id="ARBA00023125"/>
    </source>
</evidence>
<evidence type="ECO:0000259" key="3">
    <source>
        <dbReference type="PROSITE" id="PS50977"/>
    </source>
</evidence>
<dbReference type="InterPro" id="IPR009057">
    <property type="entry name" value="Homeodomain-like_sf"/>
</dbReference>